<dbReference type="OrthoDB" id="1432093at2759"/>
<dbReference type="STRING" id="69771.A0A1V6PHH3"/>
<sequence length="330" mass="36546">MEYPGLRSETRHGCVQVTETTEELKSLALERRRNEIEQKIRKCTGFRWIAEALVGGDLTSLDTNTFDPLMAQAENPNFTVEELSSALKNHLKENRVVFVGHNCFTDLVFFYHHFIGKLPDTVEEFKALVHCVFPLVIDTKYLFTYNEVTSNAQSSLGDANKELARVAFPKIIIDSAYSKYAWSQSLHEAGYDSMLAAILFIKLSAQLHKEGKMPGNTKGTLREMNIGIANGQPFSVQDLFNSVTNGRSKRAQSTSSDKGDGGKDSDIHSPEGSLGSLAESANGAVADMVRNGLLVPRFGSEFWNIYGNKLRVFGTHEGILDLGEMIGEVI</sequence>
<protein>
    <recommendedName>
        <fullName evidence="5">Exonuclease domain-containing protein</fullName>
    </recommendedName>
</protein>
<feature type="compositionally biased region" description="Polar residues" evidence="2">
    <location>
        <begin position="245"/>
        <end position="254"/>
    </location>
</feature>
<proteinExistence type="inferred from homology"/>
<keyword evidence="4" id="KW-1185">Reference proteome</keyword>
<dbReference type="InterPro" id="IPR012337">
    <property type="entry name" value="RNaseH-like_sf"/>
</dbReference>
<evidence type="ECO:0000313" key="4">
    <source>
        <dbReference type="Proteomes" id="UP000191522"/>
    </source>
</evidence>
<evidence type="ECO:0000313" key="3">
    <source>
        <dbReference type="EMBL" id="OQD76498.1"/>
    </source>
</evidence>
<dbReference type="GO" id="GO:0000289">
    <property type="term" value="P:nuclear-transcribed mRNA poly(A) tail shortening"/>
    <property type="evidence" value="ECO:0007669"/>
    <property type="project" value="TreeGrafter"/>
</dbReference>
<organism evidence="3 4">
    <name type="scientific">Penicillium decumbens</name>
    <dbReference type="NCBI Taxonomy" id="69771"/>
    <lineage>
        <taxon>Eukaryota</taxon>
        <taxon>Fungi</taxon>
        <taxon>Dikarya</taxon>
        <taxon>Ascomycota</taxon>
        <taxon>Pezizomycotina</taxon>
        <taxon>Eurotiomycetes</taxon>
        <taxon>Eurotiomycetidae</taxon>
        <taxon>Eurotiales</taxon>
        <taxon>Aspergillaceae</taxon>
        <taxon>Penicillium</taxon>
    </lineage>
</organism>
<dbReference type="SUPFAM" id="SSF53098">
    <property type="entry name" value="Ribonuclease H-like"/>
    <property type="match status" value="1"/>
</dbReference>
<dbReference type="GO" id="GO:0003723">
    <property type="term" value="F:RNA binding"/>
    <property type="evidence" value="ECO:0007669"/>
    <property type="project" value="TreeGrafter"/>
</dbReference>
<dbReference type="InterPro" id="IPR036397">
    <property type="entry name" value="RNaseH_sf"/>
</dbReference>
<feature type="compositionally biased region" description="Basic and acidic residues" evidence="2">
    <location>
        <begin position="257"/>
        <end position="269"/>
    </location>
</feature>
<reference evidence="4" key="1">
    <citation type="journal article" date="2017" name="Nat. Microbiol.">
        <title>Global analysis of biosynthetic gene clusters reveals vast potential of secondary metabolite production in Penicillium species.</title>
        <authorList>
            <person name="Nielsen J.C."/>
            <person name="Grijseels S."/>
            <person name="Prigent S."/>
            <person name="Ji B."/>
            <person name="Dainat J."/>
            <person name="Nielsen K.F."/>
            <person name="Frisvad J.C."/>
            <person name="Workman M."/>
            <person name="Nielsen J."/>
        </authorList>
    </citation>
    <scope>NUCLEOTIDE SEQUENCE [LARGE SCALE GENOMIC DNA]</scope>
    <source>
        <strain evidence="4">IBT 11843</strain>
    </source>
</reference>
<dbReference type="Proteomes" id="UP000191522">
    <property type="component" value="Unassembled WGS sequence"/>
</dbReference>
<dbReference type="AlphaFoldDB" id="A0A1V6PHH3"/>
<dbReference type="GO" id="GO:0000175">
    <property type="term" value="F:3'-5'-RNA exonuclease activity"/>
    <property type="evidence" value="ECO:0007669"/>
    <property type="project" value="TreeGrafter"/>
</dbReference>
<accession>A0A1V6PHH3</accession>
<evidence type="ECO:0000256" key="1">
    <source>
        <dbReference type="ARBA" id="ARBA00008372"/>
    </source>
</evidence>
<dbReference type="PANTHER" id="PTHR15092">
    <property type="entry name" value="POLY A -SPECIFIC RIBONUCLEASE/TARGET OF EGR1, MEMBER 1"/>
    <property type="match status" value="1"/>
</dbReference>
<dbReference type="Gene3D" id="3.30.420.10">
    <property type="entry name" value="Ribonuclease H-like superfamily/Ribonuclease H"/>
    <property type="match status" value="1"/>
</dbReference>
<dbReference type="GO" id="GO:1990432">
    <property type="term" value="P:siRNA 3'-end processing"/>
    <property type="evidence" value="ECO:0007669"/>
    <property type="project" value="TreeGrafter"/>
</dbReference>
<dbReference type="PANTHER" id="PTHR15092:SF22">
    <property type="entry name" value="POLY(A)-SPECIFIC RIBONUCLEASE PNLDC1"/>
    <property type="match status" value="1"/>
</dbReference>
<evidence type="ECO:0008006" key="5">
    <source>
        <dbReference type="Google" id="ProtNLM"/>
    </source>
</evidence>
<gene>
    <name evidence="3" type="ORF">PENDEC_c004G05199</name>
</gene>
<comment type="similarity">
    <text evidence="1">Belongs to the CAF1 family.</text>
</comment>
<dbReference type="EMBL" id="MDYL01000004">
    <property type="protein sequence ID" value="OQD76498.1"/>
    <property type="molecule type" value="Genomic_DNA"/>
</dbReference>
<comment type="caution">
    <text evidence="3">The sequence shown here is derived from an EMBL/GenBank/DDBJ whole genome shotgun (WGS) entry which is preliminary data.</text>
</comment>
<name>A0A1V6PHH3_PENDC</name>
<dbReference type="Pfam" id="PF04857">
    <property type="entry name" value="CAF1"/>
    <property type="match status" value="1"/>
</dbReference>
<feature type="region of interest" description="Disordered" evidence="2">
    <location>
        <begin position="245"/>
        <end position="274"/>
    </location>
</feature>
<evidence type="ECO:0000256" key="2">
    <source>
        <dbReference type="SAM" id="MobiDB-lite"/>
    </source>
</evidence>
<dbReference type="GO" id="GO:1990431">
    <property type="term" value="P:priRNA 3'-end processing"/>
    <property type="evidence" value="ECO:0007669"/>
    <property type="project" value="TreeGrafter"/>
</dbReference>
<dbReference type="OMA" id="MNIGIAN"/>
<dbReference type="InterPro" id="IPR051181">
    <property type="entry name" value="CAF1_poly(A)_ribonucleases"/>
</dbReference>
<dbReference type="GO" id="GO:0005634">
    <property type="term" value="C:nucleus"/>
    <property type="evidence" value="ECO:0007669"/>
    <property type="project" value="TreeGrafter"/>
</dbReference>
<dbReference type="InterPro" id="IPR006941">
    <property type="entry name" value="RNase_CAF1"/>
</dbReference>